<dbReference type="GO" id="GO:0005886">
    <property type="term" value="C:plasma membrane"/>
    <property type="evidence" value="ECO:0007669"/>
    <property type="project" value="UniProtKB-SubCell"/>
</dbReference>
<keyword evidence="2" id="KW-1003">Cell membrane</keyword>
<feature type="transmembrane region" description="Helical" evidence="6">
    <location>
        <begin position="114"/>
        <end position="142"/>
    </location>
</feature>
<feature type="transmembrane region" description="Helical" evidence="6">
    <location>
        <begin position="185"/>
        <end position="202"/>
    </location>
</feature>
<sequence>MNFWAFTDGAMLGAALIIAIGAQNLFVLRQGARRDQIFIICLLSSLIDASLILLGAMGLGSAIAAFPELVPWASWCGAIFLILFGLLSCRRVIWPDVVRTTYDTPVVTSRRKAALLTLAFGFLNPHVYLDTVILLGGIAAGYEINARIYFVIGAILASFIWFFGIGYGARLLAPLMQNRTGARSLDLIVAVMMFFIAASLIYEQLTAIE</sequence>
<dbReference type="Pfam" id="PF01810">
    <property type="entry name" value="LysE"/>
    <property type="match status" value="1"/>
</dbReference>
<dbReference type="PANTHER" id="PTHR30086">
    <property type="entry name" value="ARGININE EXPORTER PROTEIN ARGO"/>
    <property type="match status" value="1"/>
</dbReference>
<evidence type="ECO:0000313" key="8">
    <source>
        <dbReference type="Proteomes" id="UP000476030"/>
    </source>
</evidence>
<reference evidence="7 8" key="1">
    <citation type="submission" date="2019-12" db="EMBL/GenBank/DDBJ databases">
        <title>Snethiella sp. nov. sp. isolated from sea sand.</title>
        <authorList>
            <person name="Kim J."/>
            <person name="Jeong S.E."/>
            <person name="Jung H.S."/>
            <person name="Jeon C.O."/>
        </authorList>
    </citation>
    <scope>NUCLEOTIDE SEQUENCE [LARGE SCALE GENOMIC DNA]</scope>
    <source>
        <strain evidence="7 8">DP05</strain>
    </source>
</reference>
<proteinExistence type="predicted"/>
<protein>
    <submittedName>
        <fullName evidence="7">LysE family transporter</fullName>
    </submittedName>
</protein>
<keyword evidence="3 6" id="KW-0812">Transmembrane</keyword>
<evidence type="ECO:0000313" key="7">
    <source>
        <dbReference type="EMBL" id="MZR29568.1"/>
    </source>
</evidence>
<comment type="subcellular location">
    <subcellularLocation>
        <location evidence="1">Cell membrane</location>
        <topology evidence="1">Multi-pass membrane protein</topology>
    </subcellularLocation>
</comment>
<feature type="transmembrane region" description="Helical" evidence="6">
    <location>
        <begin position="6"/>
        <end position="26"/>
    </location>
</feature>
<organism evidence="7 8">
    <name type="scientific">Sneathiella litorea</name>
    <dbReference type="NCBI Taxonomy" id="2606216"/>
    <lineage>
        <taxon>Bacteria</taxon>
        <taxon>Pseudomonadati</taxon>
        <taxon>Pseudomonadota</taxon>
        <taxon>Alphaproteobacteria</taxon>
        <taxon>Sneathiellales</taxon>
        <taxon>Sneathiellaceae</taxon>
        <taxon>Sneathiella</taxon>
    </lineage>
</organism>
<evidence type="ECO:0000256" key="1">
    <source>
        <dbReference type="ARBA" id="ARBA00004651"/>
    </source>
</evidence>
<evidence type="ECO:0000256" key="5">
    <source>
        <dbReference type="ARBA" id="ARBA00023136"/>
    </source>
</evidence>
<dbReference type="InterPro" id="IPR001123">
    <property type="entry name" value="LeuE-type"/>
</dbReference>
<evidence type="ECO:0000256" key="4">
    <source>
        <dbReference type="ARBA" id="ARBA00022989"/>
    </source>
</evidence>
<dbReference type="GO" id="GO:0015171">
    <property type="term" value="F:amino acid transmembrane transporter activity"/>
    <property type="evidence" value="ECO:0007669"/>
    <property type="project" value="TreeGrafter"/>
</dbReference>
<keyword evidence="8" id="KW-1185">Reference proteome</keyword>
<gene>
    <name evidence="7" type="ORF">GQE98_02865</name>
</gene>
<keyword evidence="4 6" id="KW-1133">Transmembrane helix</keyword>
<keyword evidence="5 6" id="KW-0472">Membrane</keyword>
<feature type="transmembrane region" description="Helical" evidence="6">
    <location>
        <begin position="72"/>
        <end position="93"/>
    </location>
</feature>
<evidence type="ECO:0000256" key="3">
    <source>
        <dbReference type="ARBA" id="ARBA00022692"/>
    </source>
</evidence>
<evidence type="ECO:0000256" key="2">
    <source>
        <dbReference type="ARBA" id="ARBA00022475"/>
    </source>
</evidence>
<feature type="transmembrane region" description="Helical" evidence="6">
    <location>
        <begin position="148"/>
        <end position="173"/>
    </location>
</feature>
<evidence type="ECO:0000256" key="6">
    <source>
        <dbReference type="SAM" id="Phobius"/>
    </source>
</evidence>
<dbReference type="RefSeq" id="WP_161314027.1">
    <property type="nucleotide sequence ID" value="NZ_WTUW01000001.1"/>
</dbReference>
<comment type="caution">
    <text evidence="7">The sequence shown here is derived from an EMBL/GenBank/DDBJ whole genome shotgun (WGS) entry which is preliminary data.</text>
</comment>
<dbReference type="Proteomes" id="UP000476030">
    <property type="component" value="Unassembled WGS sequence"/>
</dbReference>
<feature type="transmembrane region" description="Helical" evidence="6">
    <location>
        <begin position="38"/>
        <end position="66"/>
    </location>
</feature>
<dbReference type="EMBL" id="WTUW01000001">
    <property type="protein sequence ID" value="MZR29568.1"/>
    <property type="molecule type" value="Genomic_DNA"/>
</dbReference>
<accession>A0A6L8W3I4</accession>
<dbReference type="AlphaFoldDB" id="A0A6L8W3I4"/>
<name>A0A6L8W3I4_9PROT</name>
<dbReference type="PANTHER" id="PTHR30086:SF20">
    <property type="entry name" value="ARGININE EXPORTER PROTEIN ARGO-RELATED"/>
    <property type="match status" value="1"/>
</dbReference>